<comment type="caution">
    <text evidence="1">The sequence shown here is derived from an EMBL/GenBank/DDBJ whole genome shotgun (WGS) entry which is preliminary data.</text>
</comment>
<keyword evidence="2" id="KW-1185">Reference proteome</keyword>
<organism evidence="1 2">
    <name type="scientific">Plakobranchus ocellatus</name>
    <dbReference type="NCBI Taxonomy" id="259542"/>
    <lineage>
        <taxon>Eukaryota</taxon>
        <taxon>Metazoa</taxon>
        <taxon>Spiralia</taxon>
        <taxon>Lophotrochozoa</taxon>
        <taxon>Mollusca</taxon>
        <taxon>Gastropoda</taxon>
        <taxon>Heterobranchia</taxon>
        <taxon>Euthyneura</taxon>
        <taxon>Panpulmonata</taxon>
        <taxon>Sacoglossa</taxon>
        <taxon>Placobranchoidea</taxon>
        <taxon>Plakobranchidae</taxon>
        <taxon>Plakobranchus</taxon>
    </lineage>
</organism>
<proteinExistence type="predicted"/>
<dbReference type="AlphaFoldDB" id="A0AAV4DW21"/>
<evidence type="ECO:0000313" key="1">
    <source>
        <dbReference type="EMBL" id="GFO48278.1"/>
    </source>
</evidence>
<gene>
    <name evidence="1" type="ORF">PoB_007478300</name>
</gene>
<reference evidence="1 2" key="1">
    <citation type="journal article" date="2021" name="Elife">
        <title>Chloroplast acquisition without the gene transfer in kleptoplastic sea slugs, Plakobranchus ocellatus.</title>
        <authorList>
            <person name="Maeda T."/>
            <person name="Takahashi S."/>
            <person name="Yoshida T."/>
            <person name="Shimamura S."/>
            <person name="Takaki Y."/>
            <person name="Nagai Y."/>
            <person name="Toyoda A."/>
            <person name="Suzuki Y."/>
            <person name="Arimoto A."/>
            <person name="Ishii H."/>
            <person name="Satoh N."/>
            <person name="Nishiyama T."/>
            <person name="Hasebe M."/>
            <person name="Maruyama T."/>
            <person name="Minagawa J."/>
            <person name="Obokata J."/>
            <person name="Shigenobu S."/>
        </authorList>
    </citation>
    <scope>NUCLEOTIDE SEQUENCE [LARGE SCALE GENOMIC DNA]</scope>
</reference>
<dbReference type="Proteomes" id="UP000735302">
    <property type="component" value="Unassembled WGS sequence"/>
</dbReference>
<accession>A0AAV4DW21</accession>
<evidence type="ECO:0000313" key="2">
    <source>
        <dbReference type="Proteomes" id="UP000735302"/>
    </source>
</evidence>
<name>A0AAV4DW21_9GAST</name>
<protein>
    <submittedName>
        <fullName evidence="1">Uncharacterized protein</fullName>
    </submittedName>
</protein>
<sequence>MQILSKLRECPIFHLDRCPLDHVLNYSHAEHRSVQFHQNLSLPSVNLRVGQSAEQTCRPSVLTGPRRQHPSLSHQEICRHDTLLDFILGDGFRMPSAELWFF</sequence>
<dbReference type="EMBL" id="BLXT01008384">
    <property type="protein sequence ID" value="GFO48278.1"/>
    <property type="molecule type" value="Genomic_DNA"/>
</dbReference>